<dbReference type="Proteomes" id="UP001163846">
    <property type="component" value="Unassembled WGS sequence"/>
</dbReference>
<evidence type="ECO:0000313" key="3">
    <source>
        <dbReference type="EMBL" id="KAJ3838551.1"/>
    </source>
</evidence>
<feature type="compositionally biased region" description="Polar residues" evidence="1">
    <location>
        <begin position="214"/>
        <end position="229"/>
    </location>
</feature>
<organism evidence="3 4">
    <name type="scientific">Lentinula raphanica</name>
    <dbReference type="NCBI Taxonomy" id="153919"/>
    <lineage>
        <taxon>Eukaryota</taxon>
        <taxon>Fungi</taxon>
        <taxon>Dikarya</taxon>
        <taxon>Basidiomycota</taxon>
        <taxon>Agaricomycotina</taxon>
        <taxon>Agaricomycetes</taxon>
        <taxon>Agaricomycetidae</taxon>
        <taxon>Agaricales</taxon>
        <taxon>Marasmiineae</taxon>
        <taxon>Omphalotaceae</taxon>
        <taxon>Lentinula</taxon>
    </lineage>
</organism>
<feature type="chain" id="PRO_5041261146" evidence="2">
    <location>
        <begin position="36"/>
        <end position="229"/>
    </location>
</feature>
<feature type="region of interest" description="Disordered" evidence="1">
    <location>
        <begin position="209"/>
        <end position="229"/>
    </location>
</feature>
<keyword evidence="2" id="KW-0732">Signal</keyword>
<reference evidence="3" key="1">
    <citation type="submission" date="2022-08" db="EMBL/GenBank/DDBJ databases">
        <authorList>
            <consortium name="DOE Joint Genome Institute"/>
            <person name="Min B."/>
            <person name="Riley R."/>
            <person name="Sierra-Patev S."/>
            <person name="Naranjo-Ortiz M."/>
            <person name="Looney B."/>
            <person name="Konkel Z."/>
            <person name="Slot J.C."/>
            <person name="Sakamoto Y."/>
            <person name="Steenwyk J.L."/>
            <person name="Rokas A."/>
            <person name="Carro J."/>
            <person name="Camarero S."/>
            <person name="Ferreira P."/>
            <person name="Molpeceres G."/>
            <person name="Ruiz-Duenas F.J."/>
            <person name="Serrano A."/>
            <person name="Henrissat B."/>
            <person name="Drula E."/>
            <person name="Hughes K.W."/>
            <person name="Mata J.L."/>
            <person name="Ishikawa N.K."/>
            <person name="Vargas-Isla R."/>
            <person name="Ushijima S."/>
            <person name="Smith C.A."/>
            <person name="Ahrendt S."/>
            <person name="Andreopoulos W."/>
            <person name="He G."/>
            <person name="Labutti K."/>
            <person name="Lipzen A."/>
            <person name="Ng V."/>
            <person name="Sandor L."/>
            <person name="Barry K."/>
            <person name="Martinez A.T."/>
            <person name="Xiao Y."/>
            <person name="Gibbons J.G."/>
            <person name="Terashima K."/>
            <person name="Hibbett D.S."/>
            <person name="Grigoriev I.V."/>
        </authorList>
    </citation>
    <scope>NUCLEOTIDE SEQUENCE</scope>
    <source>
        <strain evidence="3">TFB9207</strain>
    </source>
</reference>
<accession>A0AA38P9K3</accession>
<protein>
    <submittedName>
        <fullName evidence="3">Uncharacterized protein</fullName>
    </submittedName>
</protein>
<feature type="signal peptide" evidence="2">
    <location>
        <begin position="1"/>
        <end position="35"/>
    </location>
</feature>
<sequence>MRPLVPSVFSLRPFSVPCFACFAVCLLGSIQAGMARSDSPMDQQHEDSIPNLTLHPILLSRVLDKDGKDTKSVFLNISNECLCKDDALTLSMRPLPFDVSTPAQTIGYVYLVEGQEAETLTQARTYAGGVRYPEPVWDSLNYLTFLDNVMEYLHEVDPVAVIDDYSMKSWKEELKRLKALDGKKIILNEYRKFTHPTGNVSIQIGDDVLPSPPFQNSRNTPIAKNGSKA</sequence>
<name>A0AA38P9K3_9AGAR</name>
<dbReference type="EMBL" id="MU806177">
    <property type="protein sequence ID" value="KAJ3838551.1"/>
    <property type="molecule type" value="Genomic_DNA"/>
</dbReference>
<dbReference type="AlphaFoldDB" id="A0AA38P9K3"/>
<comment type="caution">
    <text evidence="3">The sequence shown here is derived from an EMBL/GenBank/DDBJ whole genome shotgun (WGS) entry which is preliminary data.</text>
</comment>
<gene>
    <name evidence="3" type="ORF">F5878DRAFT_166096</name>
</gene>
<evidence type="ECO:0000256" key="1">
    <source>
        <dbReference type="SAM" id="MobiDB-lite"/>
    </source>
</evidence>
<evidence type="ECO:0000313" key="4">
    <source>
        <dbReference type="Proteomes" id="UP001163846"/>
    </source>
</evidence>
<proteinExistence type="predicted"/>
<keyword evidence="4" id="KW-1185">Reference proteome</keyword>
<evidence type="ECO:0000256" key="2">
    <source>
        <dbReference type="SAM" id="SignalP"/>
    </source>
</evidence>